<keyword evidence="2" id="KW-1185">Reference proteome</keyword>
<dbReference type="Proteomes" id="UP001162483">
    <property type="component" value="Unassembled WGS sequence"/>
</dbReference>
<dbReference type="PROSITE" id="PS51257">
    <property type="entry name" value="PROKAR_LIPOPROTEIN"/>
    <property type="match status" value="1"/>
</dbReference>
<organism evidence="1 2">
    <name type="scientific">Staurois parvus</name>
    <dbReference type="NCBI Taxonomy" id="386267"/>
    <lineage>
        <taxon>Eukaryota</taxon>
        <taxon>Metazoa</taxon>
        <taxon>Chordata</taxon>
        <taxon>Craniata</taxon>
        <taxon>Vertebrata</taxon>
        <taxon>Euteleostomi</taxon>
        <taxon>Amphibia</taxon>
        <taxon>Batrachia</taxon>
        <taxon>Anura</taxon>
        <taxon>Neobatrachia</taxon>
        <taxon>Ranoidea</taxon>
        <taxon>Ranidae</taxon>
        <taxon>Staurois</taxon>
    </lineage>
</organism>
<protein>
    <submittedName>
        <fullName evidence="1">Uncharacterized protein</fullName>
    </submittedName>
</protein>
<name>A0ABN9FQ56_9NEOB</name>
<evidence type="ECO:0000313" key="1">
    <source>
        <dbReference type="EMBL" id="CAI9599094.1"/>
    </source>
</evidence>
<feature type="non-terminal residue" evidence="1">
    <location>
        <position position="73"/>
    </location>
</feature>
<sequence length="73" mass="8722">MAKLGPKCQYFFHFICQHCLNLLWHGVHQSFTGCHWSPLPLSSLTTSHSWWMLETLRSPTFHLRMPHRFTKKL</sequence>
<dbReference type="EMBL" id="CATNWA010017248">
    <property type="protein sequence ID" value="CAI9599094.1"/>
    <property type="molecule type" value="Genomic_DNA"/>
</dbReference>
<accession>A0ABN9FQ56</accession>
<gene>
    <name evidence="1" type="ORF">SPARVUS_LOCUS12541183</name>
</gene>
<evidence type="ECO:0000313" key="2">
    <source>
        <dbReference type="Proteomes" id="UP001162483"/>
    </source>
</evidence>
<comment type="caution">
    <text evidence="1">The sequence shown here is derived from an EMBL/GenBank/DDBJ whole genome shotgun (WGS) entry which is preliminary data.</text>
</comment>
<proteinExistence type="predicted"/>
<reference evidence="1" key="1">
    <citation type="submission" date="2023-05" db="EMBL/GenBank/DDBJ databases">
        <authorList>
            <person name="Stuckert A."/>
        </authorList>
    </citation>
    <scope>NUCLEOTIDE SEQUENCE</scope>
</reference>